<sequence>MKTIFTIVATVATVSSFAQDVKFGKLSKQDFEKTKSTIQADAPAEVLYADGNYKVSFNTNQGGVEQTKKVFYRIIVFDKDKTPDDVLKVEIPLYKSSGSDQDKLISLKAVTYNLENGKIVEQKVEKKDIFLDKVHRFMDKQTFTFPNVKNGSILEYTYEIISPFYGSTDTWYFQQSIPVVASNLTMQNQEHFNYQQDLRGAFAPKLTKNSKDDTFSTTSFGNRGVSSFGGNMGNQGATSSNHKLKIDTQTYSLTNLPSYSREAYVLNPRNMLASIQFELASFVAPGRTSENFSTTWERIGKDLMDHEEFGRQLNGNNFLDETVNATIVGKSTNIEKAQAIYNYVKNNMAWNDYLGQYTDKGIRKAFNEKSGNSADINLMLTAMLRKAGLDANPIVLSTLQNGLINYSFPSRSKLNYVIVGATIDNEFYLMDATDKNAQINLLPIRAINDRGFMVNDKGIKEVPLRNSVMTNDKISITADLKADGTLTGIFSNVRDNYFYMFDKSEIADDPKAFEKEFVEDYNFEISEFKTQDNKQNVIRHQFKFDDVKVDVAGNKILFNPFLFVANTKHNLNLDQRNYNIEFGAPTTNTNTVKIKIPEGYKVESLPTEKQFTMPDQAGGYAYKVIEKDGFIIAQAQKVIPYSILPAQYYKPLKEFLTNIINAESQQVILVKQ</sequence>
<dbReference type="AlphaFoldDB" id="A0A376J745"/>
<evidence type="ECO:0000313" key="2">
    <source>
        <dbReference type="EMBL" id="STE54607.1"/>
    </source>
</evidence>
<dbReference type="Proteomes" id="UP000254737">
    <property type="component" value="Unassembled WGS sequence"/>
</dbReference>
<dbReference type="Pfam" id="PF01841">
    <property type="entry name" value="Transglut_core"/>
    <property type="match status" value="1"/>
</dbReference>
<evidence type="ECO:0000313" key="3">
    <source>
        <dbReference type="Proteomes" id="UP000254737"/>
    </source>
</evidence>
<organism evidence="2 3">
    <name type="scientific">Empedobacter falsenii</name>
    <dbReference type="NCBI Taxonomy" id="343874"/>
    <lineage>
        <taxon>Bacteria</taxon>
        <taxon>Pseudomonadati</taxon>
        <taxon>Bacteroidota</taxon>
        <taxon>Flavobacteriia</taxon>
        <taxon>Flavobacteriales</taxon>
        <taxon>Weeksellaceae</taxon>
        <taxon>Empedobacter</taxon>
    </lineage>
</organism>
<dbReference type="RefSeq" id="WP_115002144.1">
    <property type="nucleotide sequence ID" value="NZ_UFXS01000002.1"/>
</dbReference>
<accession>A0A376J745</accession>
<dbReference type="SUPFAM" id="SSF54001">
    <property type="entry name" value="Cysteine proteinases"/>
    <property type="match status" value="1"/>
</dbReference>
<dbReference type="InterPro" id="IPR038765">
    <property type="entry name" value="Papain-like_cys_pep_sf"/>
</dbReference>
<protein>
    <submittedName>
        <fullName evidence="2">Transglutaminase-like superfamily</fullName>
    </submittedName>
</protein>
<dbReference type="EMBL" id="UFXS01000002">
    <property type="protein sequence ID" value="STE54607.1"/>
    <property type="molecule type" value="Genomic_DNA"/>
</dbReference>
<feature type="domain" description="Transglutaminase-like" evidence="1">
    <location>
        <begin position="324"/>
        <end position="397"/>
    </location>
</feature>
<dbReference type="Gene3D" id="3.10.620.30">
    <property type="match status" value="1"/>
</dbReference>
<dbReference type="InterPro" id="IPR002931">
    <property type="entry name" value="Transglutaminase-like"/>
</dbReference>
<dbReference type="STRING" id="343874.GCA_000805695_03298"/>
<gene>
    <name evidence="2" type="ORF">NCTC13456_03426</name>
</gene>
<dbReference type="Gene3D" id="2.60.40.3140">
    <property type="match status" value="1"/>
</dbReference>
<reference evidence="2 3" key="1">
    <citation type="submission" date="2018-06" db="EMBL/GenBank/DDBJ databases">
        <authorList>
            <consortium name="Pathogen Informatics"/>
            <person name="Doyle S."/>
        </authorList>
    </citation>
    <scope>NUCLEOTIDE SEQUENCE [LARGE SCALE GENOMIC DNA]</scope>
    <source>
        <strain evidence="2 3">NCTC13456</strain>
    </source>
</reference>
<dbReference type="Gene3D" id="2.60.120.1130">
    <property type="match status" value="1"/>
</dbReference>
<evidence type="ECO:0000259" key="1">
    <source>
        <dbReference type="Pfam" id="PF01841"/>
    </source>
</evidence>
<name>A0A376J745_9FLAO</name>
<proteinExistence type="predicted"/>